<dbReference type="OrthoDB" id="1214842at2759"/>
<proteinExistence type="predicted"/>
<dbReference type="RefSeq" id="XP_016467019.1">
    <property type="nucleotide sequence ID" value="XM_016611533.1"/>
</dbReference>
<dbReference type="GeneID" id="107789674"/>
<gene>
    <name evidence="3" type="primary">LOC107789674</name>
</gene>
<reference evidence="2" key="1">
    <citation type="journal article" date="2014" name="Nat. Commun.">
        <title>The tobacco genome sequence and its comparison with those of tomato and potato.</title>
        <authorList>
            <person name="Sierro N."/>
            <person name="Battey J.N."/>
            <person name="Ouadi S."/>
            <person name="Bakaher N."/>
            <person name="Bovet L."/>
            <person name="Willig A."/>
            <person name="Goepfert S."/>
            <person name="Peitsch M.C."/>
            <person name="Ivanov N.V."/>
        </authorList>
    </citation>
    <scope>NUCLEOTIDE SEQUENCE [LARGE SCALE GENOMIC DNA]</scope>
</reference>
<evidence type="ECO:0000313" key="3">
    <source>
        <dbReference type="RefSeq" id="XP_016467019.1"/>
    </source>
</evidence>
<dbReference type="AlphaFoldDB" id="A0A1S3ZRR7"/>
<dbReference type="KEGG" id="nta:107789674"/>
<dbReference type="OMA" id="FSMANLM"/>
<name>A0A1S3ZRR7_TOBAC</name>
<dbReference type="PaxDb" id="4097-A0A1S3ZRR7"/>
<organism evidence="2 3">
    <name type="scientific">Nicotiana tabacum</name>
    <name type="common">Common tobacco</name>
    <dbReference type="NCBI Taxonomy" id="4097"/>
    <lineage>
        <taxon>Eukaryota</taxon>
        <taxon>Viridiplantae</taxon>
        <taxon>Streptophyta</taxon>
        <taxon>Embryophyta</taxon>
        <taxon>Tracheophyta</taxon>
        <taxon>Spermatophyta</taxon>
        <taxon>Magnoliopsida</taxon>
        <taxon>eudicotyledons</taxon>
        <taxon>Gunneridae</taxon>
        <taxon>Pentapetalae</taxon>
        <taxon>asterids</taxon>
        <taxon>lamiids</taxon>
        <taxon>Solanales</taxon>
        <taxon>Solanaceae</taxon>
        <taxon>Nicotianoideae</taxon>
        <taxon>Nicotianeae</taxon>
        <taxon>Nicotiana</taxon>
    </lineage>
</organism>
<keyword evidence="1" id="KW-0732">Signal</keyword>
<protein>
    <submittedName>
        <fullName evidence="3">Protein TAP1-like</fullName>
    </submittedName>
</protein>
<accession>A0A1S3ZRR7</accession>
<keyword evidence="2" id="KW-1185">Reference proteome</keyword>
<reference evidence="3" key="2">
    <citation type="submission" date="2025-08" db="UniProtKB">
        <authorList>
            <consortium name="RefSeq"/>
        </authorList>
    </citation>
    <scope>IDENTIFICATION</scope>
    <source>
        <tissue evidence="3">Leaf</tissue>
    </source>
</reference>
<feature type="chain" id="PRO_5010259338" evidence="1">
    <location>
        <begin position="18"/>
        <end position="103"/>
    </location>
</feature>
<dbReference type="RefSeq" id="XP_016467019.1">
    <property type="nucleotide sequence ID" value="XM_016611533.2"/>
</dbReference>
<evidence type="ECO:0000313" key="2">
    <source>
        <dbReference type="Proteomes" id="UP000790787"/>
    </source>
</evidence>
<sequence length="103" mass="11672">MEMKYLTLMVTVMAAMAIFEGKFSMANLMEVKCIEVCMNECKKTGIATAACLKFCPLHCVPPTPPPEVRYCNLRCILQHCVDYKNDEEKLEGCVSNCRKNDHC</sequence>
<dbReference type="Proteomes" id="UP000790787">
    <property type="component" value="Chromosome 8"/>
</dbReference>
<feature type="signal peptide" evidence="1">
    <location>
        <begin position="1"/>
        <end position="17"/>
    </location>
</feature>
<evidence type="ECO:0000256" key="1">
    <source>
        <dbReference type="SAM" id="SignalP"/>
    </source>
</evidence>